<evidence type="ECO:0000259" key="6">
    <source>
        <dbReference type="Pfam" id="PF07219"/>
    </source>
</evidence>
<protein>
    <submittedName>
        <fullName evidence="7">Tetratricopeptide repeat protein</fullName>
    </submittedName>
</protein>
<evidence type="ECO:0000256" key="5">
    <source>
        <dbReference type="SAM" id="Phobius"/>
    </source>
</evidence>
<evidence type="ECO:0000256" key="4">
    <source>
        <dbReference type="ARBA" id="ARBA00023136"/>
    </source>
</evidence>
<dbReference type="Gene3D" id="1.25.40.10">
    <property type="entry name" value="Tetratricopeptide repeat domain"/>
    <property type="match status" value="2"/>
</dbReference>
<accession>A0A1Y5RDZ5</accession>
<proteinExistence type="predicted"/>
<evidence type="ECO:0000256" key="1">
    <source>
        <dbReference type="ARBA" id="ARBA00004370"/>
    </source>
</evidence>
<feature type="domain" description="HemY N-terminal" evidence="6">
    <location>
        <begin position="26"/>
        <end position="131"/>
    </location>
</feature>
<evidence type="ECO:0000313" key="7">
    <source>
        <dbReference type="EMBL" id="SLN15210.1"/>
    </source>
</evidence>
<dbReference type="InterPro" id="IPR010817">
    <property type="entry name" value="HemY_N"/>
</dbReference>
<dbReference type="SUPFAM" id="SSF48452">
    <property type="entry name" value="TPR-like"/>
    <property type="match status" value="1"/>
</dbReference>
<feature type="transmembrane region" description="Helical" evidence="5">
    <location>
        <begin position="83"/>
        <end position="100"/>
    </location>
</feature>
<comment type="subcellular location">
    <subcellularLocation>
        <location evidence="1">Membrane</location>
    </subcellularLocation>
</comment>
<keyword evidence="8" id="KW-1185">Reference proteome</keyword>
<dbReference type="PIRSF" id="PIRSF031802">
    <property type="entry name" value="UCP031802"/>
    <property type="match status" value="1"/>
</dbReference>
<dbReference type="InParanoid" id="A0A1Y5RDZ5"/>
<evidence type="ECO:0000256" key="2">
    <source>
        <dbReference type="ARBA" id="ARBA00022692"/>
    </source>
</evidence>
<keyword evidence="2 5" id="KW-0812">Transmembrane</keyword>
<dbReference type="Pfam" id="PF07219">
    <property type="entry name" value="HemY_N"/>
    <property type="match status" value="1"/>
</dbReference>
<evidence type="ECO:0000313" key="8">
    <source>
        <dbReference type="Proteomes" id="UP000193200"/>
    </source>
</evidence>
<feature type="transmembrane region" description="Helical" evidence="5">
    <location>
        <begin position="40"/>
        <end position="62"/>
    </location>
</feature>
<dbReference type="GO" id="GO:0016020">
    <property type="term" value="C:membrane"/>
    <property type="evidence" value="ECO:0007669"/>
    <property type="project" value="UniProtKB-SubCell"/>
</dbReference>
<dbReference type="Proteomes" id="UP000193200">
    <property type="component" value="Unassembled WGS sequence"/>
</dbReference>
<dbReference type="Pfam" id="PF14559">
    <property type="entry name" value="TPR_19"/>
    <property type="match status" value="1"/>
</dbReference>
<dbReference type="OrthoDB" id="9798343at2"/>
<reference evidence="7 8" key="1">
    <citation type="submission" date="2017-03" db="EMBL/GenBank/DDBJ databases">
        <authorList>
            <person name="Afonso C.L."/>
            <person name="Miller P.J."/>
            <person name="Scott M.A."/>
            <person name="Spackman E."/>
            <person name="Goraichik I."/>
            <person name="Dimitrov K.M."/>
            <person name="Suarez D.L."/>
            <person name="Swayne D.E."/>
        </authorList>
    </citation>
    <scope>NUCLEOTIDE SEQUENCE [LARGE SCALE GENOMIC DNA]</scope>
    <source>
        <strain evidence="7 8">CECT 7691</strain>
    </source>
</reference>
<dbReference type="InterPro" id="IPR016982">
    <property type="entry name" value="Mms48"/>
</dbReference>
<keyword evidence="4 5" id="KW-0472">Membrane</keyword>
<organism evidence="7 8">
    <name type="scientific">Oceanibacterium hippocampi</name>
    <dbReference type="NCBI Taxonomy" id="745714"/>
    <lineage>
        <taxon>Bacteria</taxon>
        <taxon>Pseudomonadati</taxon>
        <taxon>Pseudomonadota</taxon>
        <taxon>Alphaproteobacteria</taxon>
        <taxon>Sneathiellales</taxon>
        <taxon>Sneathiellaceae</taxon>
        <taxon>Oceanibacterium</taxon>
    </lineage>
</organism>
<name>A0A1Y5RDZ5_9PROT</name>
<dbReference type="RefSeq" id="WP_085881659.1">
    <property type="nucleotide sequence ID" value="NZ_FWFR01000001.1"/>
</dbReference>
<gene>
    <name evidence="7" type="ORF">OCH7691_00306</name>
</gene>
<dbReference type="AlphaFoldDB" id="A0A1Y5RDZ5"/>
<sequence length="450" mass="49030">MLRLLLIFVAVVLLSLGAAWFAENPGHVVIDWQGYRIDTYVAVAGLLAIAIVVVVAMLYLVWRWFRTRPGSFLARRSEKRRRKGFSAFTTGLVAIAAGDAEGARRSAVATEKMLADEPLALLLAAQAAELNNDDRAAKVYYEKMLDNPETEFLGVRGLFGLARRKGDQDEAVKLVRRAYRLQPNTPWVLKSLFRVQTVSGDWAAAEETLARAERAKLVTSEEASRRNAVLLLCQAEKAETDGDRKHAVKLAGSAHKLAPSLVPATVLLARLHKASGKERKAASLLAEAWTAAPHPAYAEAFMALYPAASAEERLKQLQSGLTAGNPDHAESRLAIAEAAIAAGDWTAARAALEALDEEQSDSRFHRLMASLDERQNGDAEAAREWLAKGAEVAVEPSWVCGNCDRHSGEWRPVCPSCGAFDSFHWQDREPVTAELLPAGGEDRAALPYSG</sequence>
<dbReference type="InterPro" id="IPR011990">
    <property type="entry name" value="TPR-like_helical_dom_sf"/>
</dbReference>
<keyword evidence="3 5" id="KW-1133">Transmembrane helix</keyword>
<evidence type="ECO:0000256" key="3">
    <source>
        <dbReference type="ARBA" id="ARBA00022989"/>
    </source>
</evidence>
<dbReference type="EMBL" id="FWFR01000001">
    <property type="protein sequence ID" value="SLN15210.1"/>
    <property type="molecule type" value="Genomic_DNA"/>
</dbReference>